<reference evidence="2" key="1">
    <citation type="submission" date="2016-11" db="UniProtKB">
        <authorList>
            <consortium name="WormBaseParasite"/>
        </authorList>
    </citation>
    <scope>IDENTIFICATION</scope>
    <source>
        <strain evidence="2">KR3021</strain>
    </source>
</reference>
<dbReference type="WBParaSite" id="RSKR_0000600000.2">
    <property type="protein sequence ID" value="RSKR_0000600000.2"/>
    <property type="gene ID" value="RSKR_0000600000"/>
</dbReference>
<dbReference type="Proteomes" id="UP000095286">
    <property type="component" value="Unplaced"/>
</dbReference>
<organism evidence="1 2">
    <name type="scientific">Rhabditophanes sp. KR3021</name>
    <dbReference type="NCBI Taxonomy" id="114890"/>
    <lineage>
        <taxon>Eukaryota</taxon>
        <taxon>Metazoa</taxon>
        <taxon>Ecdysozoa</taxon>
        <taxon>Nematoda</taxon>
        <taxon>Chromadorea</taxon>
        <taxon>Rhabditida</taxon>
        <taxon>Tylenchina</taxon>
        <taxon>Panagrolaimomorpha</taxon>
        <taxon>Strongyloidoidea</taxon>
        <taxon>Alloionematidae</taxon>
        <taxon>Rhabditophanes</taxon>
    </lineage>
</organism>
<proteinExistence type="predicted"/>
<evidence type="ECO:0000313" key="2">
    <source>
        <dbReference type="WBParaSite" id="RSKR_0000600000.2"/>
    </source>
</evidence>
<name>A0AC35TZ69_9BILA</name>
<sequence length="409" mass="45901">MLDANAMTLMAQPLLRKQLQSVMMASSSKSGESKWENHKCDICEDVASGKRLFVVLNSCNFSFLDYGGVLSCNGCKGFFRRTIRKKNTYHCRFNGNCKVDKDHRNTCRKCRFEKCISCGMMKSHVQNERDRISLIVRSPKEEKCETEDDENGCIRILEILSNAEAKSKQLRASVITRTSTNGFRTATTVDVTTSISQQLHLMIVWAKNLEHFQALPMKAQCGLLKHFSAQHLVMCAAFRSIHVADAVWLTNESCLPRGSGQIPDVNKVAERILDHVTKPMKKLAMDEGEYMAMKAISFFDSMAKGVDDSLDQISKIRETYLAALEYHITKRSAQRNTPRRLANLLLLLPSIMAIARDLVEDVQLASIFGLASIGELMTELLLSEGNDAEHYNNLKSAATSDKSVNEDNV</sequence>
<accession>A0AC35TZ69</accession>
<evidence type="ECO:0000313" key="1">
    <source>
        <dbReference type="Proteomes" id="UP000095286"/>
    </source>
</evidence>
<protein>
    <submittedName>
        <fullName evidence="2">Nuclear receptor domain-containing protein</fullName>
    </submittedName>
</protein>